<reference evidence="7" key="5">
    <citation type="submission" date="2025-09" db="UniProtKB">
        <authorList>
            <consortium name="Ensembl"/>
        </authorList>
    </citation>
    <scope>IDENTIFICATION</scope>
</reference>
<reference evidence="8" key="3">
    <citation type="journal article" date="2014" name="Nature">
        <title>Elephant shark genome provides unique insights into gnathostome evolution.</title>
        <authorList>
            <consortium name="International Elephant Shark Genome Sequencing Consortium"/>
            <person name="Venkatesh B."/>
            <person name="Lee A.P."/>
            <person name="Ravi V."/>
            <person name="Maurya A.K."/>
            <person name="Lian M.M."/>
            <person name="Swann J.B."/>
            <person name="Ohta Y."/>
            <person name="Flajnik M.F."/>
            <person name="Sutoh Y."/>
            <person name="Kasahara M."/>
            <person name="Hoon S."/>
            <person name="Gangu V."/>
            <person name="Roy S.W."/>
            <person name="Irimia M."/>
            <person name="Korzh V."/>
            <person name="Kondrychyn I."/>
            <person name="Lim Z.W."/>
            <person name="Tay B.H."/>
            <person name="Tohari S."/>
            <person name="Kong K.W."/>
            <person name="Ho S."/>
            <person name="Lorente-Galdos B."/>
            <person name="Quilez J."/>
            <person name="Marques-Bonet T."/>
            <person name="Raney B.J."/>
            <person name="Ingham P.W."/>
            <person name="Tay A."/>
            <person name="Hillier L.W."/>
            <person name="Minx P."/>
            <person name="Boehm T."/>
            <person name="Wilson R.K."/>
            <person name="Brenner S."/>
            <person name="Warren W.C."/>
        </authorList>
    </citation>
    <scope>NUCLEOTIDE SEQUENCE [LARGE SCALE GENOMIC DNA]</scope>
</reference>
<dbReference type="InterPro" id="IPR036179">
    <property type="entry name" value="Ig-like_dom_sf"/>
</dbReference>
<reference evidence="8" key="2">
    <citation type="journal article" date="2007" name="PLoS Biol.">
        <title>Survey sequencing and comparative analysis of the elephant shark (Callorhinchus milii) genome.</title>
        <authorList>
            <person name="Venkatesh B."/>
            <person name="Kirkness E.F."/>
            <person name="Loh Y.H."/>
            <person name="Halpern A.L."/>
            <person name="Lee A.P."/>
            <person name="Johnson J."/>
            <person name="Dandona N."/>
            <person name="Viswanathan L.D."/>
            <person name="Tay A."/>
            <person name="Venter J.C."/>
            <person name="Strausberg R.L."/>
            <person name="Brenner S."/>
        </authorList>
    </citation>
    <scope>NUCLEOTIDE SEQUENCE [LARGE SCALE GENOMIC DNA]</scope>
</reference>
<evidence type="ECO:0000256" key="5">
    <source>
        <dbReference type="ARBA" id="ARBA00023319"/>
    </source>
</evidence>
<dbReference type="InterPro" id="IPR007110">
    <property type="entry name" value="Ig-like_dom"/>
</dbReference>
<name>A0A4W3JK93_CALMI</name>
<evidence type="ECO:0000259" key="6">
    <source>
        <dbReference type="PROSITE" id="PS50835"/>
    </source>
</evidence>
<evidence type="ECO:0000313" key="7">
    <source>
        <dbReference type="Ensembl" id="ENSCMIP00000032530.1"/>
    </source>
</evidence>
<sequence length="286" mass="31422">MKNYSEEISLQREHAYNVQTFESISTSSSSKTVSSQSWEGAQEVSRTQIIQGFPQKAPKIVQDMSNVTVLLGEAASLKCQILAFPKPEVTWSREGQEIIELEGVKIVTIPEAEVLVSSELTIPNIKEEDGGMYRCKAVNALGEGQCEAEITVLEVPKILIELSDLRVNSGQVAQFICSFQEGSFSEVAWNHGDRRLEESERLKIAQNESVLSLTILNVCVEDHGEYSCTVSYLAVTNSHMALAKAGDKAIAAMSLGLLSGNDVYFIGAVFNMQAHSLIVEFRILNL</sequence>
<evidence type="ECO:0000256" key="4">
    <source>
        <dbReference type="ARBA" id="ARBA00023157"/>
    </source>
</evidence>
<dbReference type="Ensembl" id="ENSCMIT00000033023.1">
    <property type="protein sequence ID" value="ENSCMIP00000032530.1"/>
    <property type="gene ID" value="ENSCMIG00000013896.1"/>
</dbReference>
<comment type="similarity">
    <text evidence="1">Belongs to the protein kinase superfamily. CAMK Ser/Thr protein kinase family.</text>
</comment>
<dbReference type="InterPro" id="IPR013783">
    <property type="entry name" value="Ig-like_fold"/>
</dbReference>
<keyword evidence="4" id="KW-1015">Disulfide bond</keyword>
<dbReference type="InterPro" id="IPR003599">
    <property type="entry name" value="Ig_sub"/>
</dbReference>
<dbReference type="GeneTree" id="ENSGT01110000267173"/>
<dbReference type="PANTHER" id="PTHR12231">
    <property type="entry name" value="CTX-RELATED TYPE I TRANSMEMBRANE PROTEIN"/>
    <property type="match status" value="1"/>
</dbReference>
<dbReference type="Proteomes" id="UP000314986">
    <property type="component" value="Unassembled WGS sequence"/>
</dbReference>
<protein>
    <recommendedName>
        <fullName evidence="6">Ig-like domain-containing protein</fullName>
    </recommendedName>
</protein>
<dbReference type="SUPFAM" id="SSF48726">
    <property type="entry name" value="Immunoglobulin"/>
    <property type="match status" value="2"/>
</dbReference>
<dbReference type="SMART" id="SM00409">
    <property type="entry name" value="IG"/>
    <property type="match status" value="2"/>
</dbReference>
<dbReference type="PROSITE" id="PS50835">
    <property type="entry name" value="IG_LIKE"/>
    <property type="match status" value="2"/>
</dbReference>
<keyword evidence="8" id="KW-1185">Reference proteome</keyword>
<keyword evidence="2" id="KW-0732">Signal</keyword>
<dbReference type="InterPro" id="IPR013098">
    <property type="entry name" value="Ig_I-set"/>
</dbReference>
<reference evidence="8" key="1">
    <citation type="journal article" date="2006" name="Science">
        <title>Ancient noncoding elements conserved in the human genome.</title>
        <authorList>
            <person name="Venkatesh B."/>
            <person name="Kirkness E.F."/>
            <person name="Loh Y.H."/>
            <person name="Halpern A.L."/>
            <person name="Lee A.P."/>
            <person name="Johnson J."/>
            <person name="Dandona N."/>
            <person name="Viswanathan L.D."/>
            <person name="Tay A."/>
            <person name="Venter J.C."/>
            <person name="Strausberg R.L."/>
            <person name="Brenner S."/>
        </authorList>
    </citation>
    <scope>NUCLEOTIDE SEQUENCE [LARGE SCALE GENOMIC DNA]</scope>
</reference>
<evidence type="ECO:0000256" key="1">
    <source>
        <dbReference type="ARBA" id="ARBA00006692"/>
    </source>
</evidence>
<dbReference type="Gene3D" id="2.60.40.10">
    <property type="entry name" value="Immunoglobulins"/>
    <property type="match status" value="2"/>
</dbReference>
<proteinExistence type="inferred from homology"/>
<reference evidence="7" key="4">
    <citation type="submission" date="2025-08" db="UniProtKB">
        <authorList>
            <consortium name="Ensembl"/>
        </authorList>
    </citation>
    <scope>IDENTIFICATION</scope>
</reference>
<evidence type="ECO:0000256" key="3">
    <source>
        <dbReference type="ARBA" id="ARBA00022737"/>
    </source>
</evidence>
<evidence type="ECO:0000313" key="8">
    <source>
        <dbReference type="Proteomes" id="UP000314986"/>
    </source>
</evidence>
<dbReference type="FunFam" id="2.60.40.10:FF:000080">
    <property type="entry name" value="Myosin light chain kinase, smooth muscle"/>
    <property type="match status" value="1"/>
</dbReference>
<keyword evidence="5" id="KW-0393">Immunoglobulin domain</keyword>
<organism evidence="7 8">
    <name type="scientific">Callorhinchus milii</name>
    <name type="common">Ghost shark</name>
    <dbReference type="NCBI Taxonomy" id="7868"/>
    <lineage>
        <taxon>Eukaryota</taxon>
        <taxon>Metazoa</taxon>
        <taxon>Chordata</taxon>
        <taxon>Craniata</taxon>
        <taxon>Vertebrata</taxon>
        <taxon>Chondrichthyes</taxon>
        <taxon>Holocephali</taxon>
        <taxon>Chimaeriformes</taxon>
        <taxon>Callorhinchidae</taxon>
        <taxon>Callorhinchus</taxon>
    </lineage>
</organism>
<feature type="domain" description="Ig-like" evidence="6">
    <location>
        <begin position="58"/>
        <end position="151"/>
    </location>
</feature>
<dbReference type="InterPro" id="IPR051170">
    <property type="entry name" value="Neural/epithelial_adhesion"/>
</dbReference>
<keyword evidence="3" id="KW-0677">Repeat</keyword>
<dbReference type="SMART" id="SM00408">
    <property type="entry name" value="IGc2"/>
    <property type="match status" value="2"/>
</dbReference>
<dbReference type="PANTHER" id="PTHR12231:SF253">
    <property type="entry name" value="DPR-INTERACTING PROTEIN ETA, ISOFORM B-RELATED"/>
    <property type="match status" value="1"/>
</dbReference>
<dbReference type="AlphaFoldDB" id="A0A4W3JK93"/>
<feature type="domain" description="Ig-like" evidence="6">
    <location>
        <begin position="156"/>
        <end position="243"/>
    </location>
</feature>
<accession>A0A4W3JK93</accession>
<dbReference type="InterPro" id="IPR003598">
    <property type="entry name" value="Ig_sub2"/>
</dbReference>
<evidence type="ECO:0000256" key="2">
    <source>
        <dbReference type="ARBA" id="ARBA00022729"/>
    </source>
</evidence>
<dbReference type="Pfam" id="PF07679">
    <property type="entry name" value="I-set"/>
    <property type="match status" value="2"/>
</dbReference>